<dbReference type="GO" id="GO:0015697">
    <property type="term" value="P:quaternary ammonium group transport"/>
    <property type="evidence" value="ECO:0007669"/>
    <property type="project" value="UniProtKB-ARBA"/>
</dbReference>
<dbReference type="EMBL" id="CP006939">
    <property type="protein sequence ID" value="AHC15512.1"/>
    <property type="molecule type" value="Genomic_DNA"/>
</dbReference>
<dbReference type="Gene3D" id="3.40.50.300">
    <property type="entry name" value="P-loop containing nucleotide triphosphate hydrolases"/>
    <property type="match status" value="1"/>
</dbReference>
<evidence type="ECO:0000256" key="4">
    <source>
        <dbReference type="ARBA" id="ARBA00022840"/>
    </source>
</evidence>
<name>V5WI81_9SPIO</name>
<evidence type="ECO:0000256" key="1">
    <source>
        <dbReference type="ARBA" id="ARBA00005417"/>
    </source>
</evidence>
<sequence>MINIEQFRQSILNTKSAIEMTDVGVHYGSKEALKQVNLKIPRNRVTVLIGPSGCGKSTTLRSINGLVPVSRGSITYPGLDTSLDDIVELRRNMGYAIQSVGLIPHLTVWENVSLVPHLLGWDKARRRERSSELLQLVKLDPGEYMEKFPSQLSGGEGQRVGVARALGADPHVLLMDEPFGAVDPLNRETLQDEFIRIQRKLKKTVIFVTHDLEEAVRLADYLVIMKDGEIVQADHPEAILAEPADEFVEQFLGPDRALKRLTLFTADQLSQPLYSPEGAAPLPEGRCVWETDGAGIPVGVRAMVRGKEIRRSIEPGNQTVREYSSLKECMSRILSLGLPAVPVVDDDLTLRAELRYEHIQEVSLQ</sequence>
<dbReference type="SMART" id="SM00382">
    <property type="entry name" value="AAA"/>
    <property type="match status" value="1"/>
</dbReference>
<keyword evidence="2" id="KW-0813">Transport</keyword>
<feature type="domain" description="ABC transporter" evidence="5">
    <location>
        <begin position="18"/>
        <end position="252"/>
    </location>
</feature>
<dbReference type="PANTHER" id="PTHR43117">
    <property type="entry name" value="OSMOPROTECTANT IMPORT ATP-BINDING PROTEIN OSMV"/>
    <property type="match status" value="1"/>
</dbReference>
<evidence type="ECO:0000259" key="5">
    <source>
        <dbReference type="PROSITE" id="PS50893"/>
    </source>
</evidence>
<organism evidence="6 7">
    <name type="scientific">Salinispira pacifica</name>
    <dbReference type="NCBI Taxonomy" id="1307761"/>
    <lineage>
        <taxon>Bacteria</taxon>
        <taxon>Pseudomonadati</taxon>
        <taxon>Spirochaetota</taxon>
        <taxon>Spirochaetia</taxon>
        <taxon>Spirochaetales</taxon>
        <taxon>Spirochaetaceae</taxon>
        <taxon>Salinispira</taxon>
    </lineage>
</organism>
<dbReference type="InterPro" id="IPR003593">
    <property type="entry name" value="AAA+_ATPase"/>
</dbReference>
<keyword evidence="3" id="KW-0547">Nucleotide-binding</keyword>
<keyword evidence="4" id="KW-0067">ATP-binding</keyword>
<dbReference type="PROSITE" id="PS50893">
    <property type="entry name" value="ABC_TRANSPORTER_2"/>
    <property type="match status" value="1"/>
</dbReference>
<dbReference type="eggNOG" id="COG1125">
    <property type="taxonomic scope" value="Bacteria"/>
</dbReference>
<evidence type="ECO:0000313" key="6">
    <source>
        <dbReference type="EMBL" id="AHC15512.1"/>
    </source>
</evidence>
<dbReference type="KEGG" id="slr:L21SP2_2145"/>
<dbReference type="InterPro" id="IPR003439">
    <property type="entry name" value="ABC_transporter-like_ATP-bd"/>
</dbReference>
<proteinExistence type="inferred from homology"/>
<keyword evidence="7" id="KW-1185">Reference proteome</keyword>
<accession>V5WI81</accession>
<dbReference type="FunFam" id="3.40.50.300:FF:000425">
    <property type="entry name" value="Probable ABC transporter, ATP-binding subunit"/>
    <property type="match status" value="1"/>
</dbReference>
<dbReference type="InterPro" id="IPR027417">
    <property type="entry name" value="P-loop_NTPase"/>
</dbReference>
<evidence type="ECO:0000256" key="2">
    <source>
        <dbReference type="ARBA" id="ARBA00022448"/>
    </source>
</evidence>
<dbReference type="SUPFAM" id="SSF52540">
    <property type="entry name" value="P-loop containing nucleoside triphosphate hydrolases"/>
    <property type="match status" value="1"/>
</dbReference>
<gene>
    <name evidence="6" type="ORF">L21SP2_2145</name>
</gene>
<dbReference type="STRING" id="1307761.L21SP2_2145"/>
<evidence type="ECO:0000256" key="3">
    <source>
        <dbReference type="ARBA" id="ARBA00022741"/>
    </source>
</evidence>
<comment type="similarity">
    <text evidence="1">Belongs to the ABC transporter superfamily.</text>
</comment>
<dbReference type="Proteomes" id="UP000018680">
    <property type="component" value="Chromosome"/>
</dbReference>
<dbReference type="GO" id="GO:0005524">
    <property type="term" value="F:ATP binding"/>
    <property type="evidence" value="ECO:0007669"/>
    <property type="project" value="UniProtKB-KW"/>
</dbReference>
<dbReference type="AlphaFoldDB" id="V5WI81"/>
<dbReference type="Pfam" id="PF00005">
    <property type="entry name" value="ABC_tran"/>
    <property type="match status" value="1"/>
</dbReference>
<dbReference type="PATRIC" id="fig|1307761.3.peg.2139"/>
<dbReference type="PANTHER" id="PTHR43117:SF4">
    <property type="entry name" value="OSMOPROTECTANT IMPORT ATP-BINDING PROTEIN OSMV"/>
    <property type="match status" value="1"/>
</dbReference>
<dbReference type="HOGENOM" id="CLU_000604_2_2_12"/>
<dbReference type="RefSeq" id="WP_024268416.1">
    <property type="nucleotide sequence ID" value="NC_023035.1"/>
</dbReference>
<dbReference type="GO" id="GO:0016887">
    <property type="term" value="F:ATP hydrolysis activity"/>
    <property type="evidence" value="ECO:0007669"/>
    <property type="project" value="InterPro"/>
</dbReference>
<dbReference type="OrthoDB" id="9772862at2"/>
<protein>
    <submittedName>
        <fullName evidence="6">L-proline glycine betaine ABC transport system permease protein ProV</fullName>
    </submittedName>
</protein>
<evidence type="ECO:0000313" key="7">
    <source>
        <dbReference type="Proteomes" id="UP000018680"/>
    </source>
</evidence>
<reference evidence="6 7" key="1">
    <citation type="journal article" date="2015" name="Stand. Genomic Sci.">
        <title>Complete genome sequence and description of Salinispira pacifica gen. nov., sp. nov., a novel spirochaete isolated form a hypersaline microbial mat.</title>
        <authorList>
            <person name="Ben Hania W."/>
            <person name="Joseph M."/>
            <person name="Schumann P."/>
            <person name="Bunk B."/>
            <person name="Fiebig A."/>
            <person name="Sproer C."/>
            <person name="Klenk H.P."/>
            <person name="Fardeau M.L."/>
            <person name="Spring S."/>
        </authorList>
    </citation>
    <scope>NUCLEOTIDE SEQUENCE [LARGE SCALE GENOMIC DNA]</scope>
    <source>
        <strain evidence="6 7">L21-RPul-D2</strain>
    </source>
</reference>